<proteinExistence type="predicted"/>
<evidence type="ECO:0000313" key="2">
    <source>
        <dbReference type="Proteomes" id="UP001168528"/>
    </source>
</evidence>
<keyword evidence="1" id="KW-0378">Hydrolase</keyword>
<gene>
    <name evidence="1" type="ORF">Q0590_10755</name>
</gene>
<accession>A0ABT8R466</accession>
<dbReference type="RefSeq" id="WP_302037539.1">
    <property type="nucleotide sequence ID" value="NZ_JAUKPO010000005.1"/>
</dbReference>
<keyword evidence="1" id="KW-0482">Metalloprotease</keyword>
<dbReference type="InterPro" id="IPR024079">
    <property type="entry name" value="MetalloPept_cat_dom_sf"/>
</dbReference>
<dbReference type="PROSITE" id="PS51257">
    <property type="entry name" value="PROKAR_LIPOPROTEIN"/>
    <property type="match status" value="1"/>
</dbReference>
<evidence type="ECO:0000313" key="1">
    <source>
        <dbReference type="EMBL" id="MDO1446734.1"/>
    </source>
</evidence>
<reference evidence="1" key="1">
    <citation type="submission" date="2023-07" db="EMBL/GenBank/DDBJ databases">
        <title>The genome sequence of Rhodocytophaga aerolata KACC 12507.</title>
        <authorList>
            <person name="Zhang X."/>
        </authorList>
    </citation>
    <scope>NUCLEOTIDE SEQUENCE</scope>
    <source>
        <strain evidence="1">KACC 12507</strain>
    </source>
</reference>
<dbReference type="Gene3D" id="3.40.390.10">
    <property type="entry name" value="Collagenase (Catalytic Domain)"/>
    <property type="match status" value="1"/>
</dbReference>
<dbReference type="Pfam" id="PF12388">
    <property type="entry name" value="Peptidase_M57"/>
    <property type="match status" value="1"/>
</dbReference>
<sequence length="297" mass="31906">MITFNKISAALAVVVLFMFIFVSCSEKDRDQQVAPKADATANDKIPAEVIDQFIKLGFDVSDIKMIEATDPLTGKATGKKNYLLEGDIVITPENLKAMTGSDIHSHGAVNEQYRTANLVSGSPYRIIKVLGYNYGTNALDAKMTTALKYAIDNYNALYGSTFGLRFSLTFGSNTATSDIVVYKVTGSAGGQAGFPAGGNPYKWVQIFSGTSAYSTDVVEHVITHEIGHCLGLRHSDWFNRSLSCGSGGNEGTAGVGAIHIPGTPAGHDPYSVMRACFNSSETGEFGTYDKVALRYLY</sequence>
<comment type="caution">
    <text evidence="1">The sequence shown here is derived from an EMBL/GenBank/DDBJ whole genome shotgun (WGS) entry which is preliminary data.</text>
</comment>
<dbReference type="GO" id="GO:0008237">
    <property type="term" value="F:metallopeptidase activity"/>
    <property type="evidence" value="ECO:0007669"/>
    <property type="project" value="UniProtKB-KW"/>
</dbReference>
<dbReference type="SUPFAM" id="SSF55486">
    <property type="entry name" value="Metalloproteases ('zincins'), catalytic domain"/>
    <property type="match status" value="1"/>
</dbReference>
<organism evidence="1 2">
    <name type="scientific">Rhodocytophaga aerolata</name>
    <dbReference type="NCBI Taxonomy" id="455078"/>
    <lineage>
        <taxon>Bacteria</taxon>
        <taxon>Pseudomonadati</taxon>
        <taxon>Bacteroidota</taxon>
        <taxon>Cytophagia</taxon>
        <taxon>Cytophagales</taxon>
        <taxon>Rhodocytophagaceae</taxon>
        <taxon>Rhodocytophaga</taxon>
    </lineage>
</organism>
<dbReference type="InterPro" id="IPR024653">
    <property type="entry name" value="Peptidase_M10/M27/M57"/>
</dbReference>
<dbReference type="Proteomes" id="UP001168528">
    <property type="component" value="Unassembled WGS sequence"/>
</dbReference>
<dbReference type="EMBL" id="JAUKPO010000005">
    <property type="protein sequence ID" value="MDO1446734.1"/>
    <property type="molecule type" value="Genomic_DNA"/>
</dbReference>
<name>A0ABT8R466_9BACT</name>
<keyword evidence="2" id="KW-1185">Reference proteome</keyword>
<keyword evidence="1" id="KW-0645">Protease</keyword>
<protein>
    <submittedName>
        <fullName evidence="1">M57 family metalloprotease</fullName>
    </submittedName>
</protein>